<protein>
    <submittedName>
        <fullName evidence="2">2-polyprenyl-3-methyl-5-hydroxy-6-metoxy-1, 4-benzoquinol methylase</fullName>
    </submittedName>
</protein>
<dbReference type="Pfam" id="PF08241">
    <property type="entry name" value="Methyltransf_11"/>
    <property type="match status" value="1"/>
</dbReference>
<evidence type="ECO:0000313" key="3">
    <source>
        <dbReference type="Proteomes" id="UP000569914"/>
    </source>
</evidence>
<dbReference type="InterPro" id="IPR029063">
    <property type="entry name" value="SAM-dependent_MTases_sf"/>
</dbReference>
<dbReference type="SUPFAM" id="SSF53335">
    <property type="entry name" value="S-adenosyl-L-methionine-dependent methyltransferases"/>
    <property type="match status" value="1"/>
</dbReference>
<sequence length="231" mass="25330">MPSNLAYHGSLGDHFNANAANSAYNAHIDRPAMLELAGDVTGQRILDAGCGAGFYAAALADRGASVLGLEDSTALVEHARTRVGDRAKIRQHDLNTPLDGLADGSFDGVLCALVLHHLADRPRFLGEVFRVLRPGGWLVLSTTHPTADWQHFEDSYFSADWVDLAVRGTPHSVRFQRMNLEVLLGELLGAGFVLERLVEPRPVEALRDLDADRYAQLVHRPTLLAVRLRRP</sequence>
<keyword evidence="3" id="KW-1185">Reference proteome</keyword>
<dbReference type="PANTHER" id="PTHR43861">
    <property type="entry name" value="TRANS-ACONITATE 2-METHYLTRANSFERASE-RELATED"/>
    <property type="match status" value="1"/>
</dbReference>
<comment type="caution">
    <text evidence="2">The sequence shown here is derived from an EMBL/GenBank/DDBJ whole genome shotgun (WGS) entry which is preliminary data.</text>
</comment>
<accession>A0A7Y9IAH0</accession>
<dbReference type="AlphaFoldDB" id="A0A7Y9IAH0"/>
<dbReference type="CDD" id="cd02440">
    <property type="entry name" value="AdoMet_MTases"/>
    <property type="match status" value="1"/>
</dbReference>
<evidence type="ECO:0000259" key="1">
    <source>
        <dbReference type="Pfam" id="PF08241"/>
    </source>
</evidence>
<keyword evidence="2" id="KW-0489">Methyltransferase</keyword>
<dbReference type="GO" id="GO:0032259">
    <property type="term" value="P:methylation"/>
    <property type="evidence" value="ECO:0007669"/>
    <property type="project" value="UniProtKB-KW"/>
</dbReference>
<gene>
    <name evidence="2" type="ORF">BKA15_004419</name>
</gene>
<dbReference type="InterPro" id="IPR013216">
    <property type="entry name" value="Methyltransf_11"/>
</dbReference>
<dbReference type="RefSeq" id="WP_179754335.1">
    <property type="nucleotide sequence ID" value="NZ_JACCBU010000001.1"/>
</dbReference>
<dbReference type="Gene3D" id="3.40.50.150">
    <property type="entry name" value="Vaccinia Virus protein VP39"/>
    <property type="match status" value="1"/>
</dbReference>
<dbReference type="EMBL" id="JACCBU010000001">
    <property type="protein sequence ID" value="NYE73090.1"/>
    <property type="molecule type" value="Genomic_DNA"/>
</dbReference>
<feature type="domain" description="Methyltransferase type 11" evidence="1">
    <location>
        <begin position="46"/>
        <end position="140"/>
    </location>
</feature>
<reference evidence="2 3" key="1">
    <citation type="submission" date="2020-07" db="EMBL/GenBank/DDBJ databases">
        <title>Sequencing the genomes of 1000 actinobacteria strains.</title>
        <authorList>
            <person name="Klenk H.-P."/>
        </authorList>
    </citation>
    <scope>NUCLEOTIDE SEQUENCE [LARGE SCALE GENOMIC DNA]</scope>
    <source>
        <strain evidence="2 3">DSM 22083</strain>
    </source>
</reference>
<organism evidence="2 3">
    <name type="scientific">Microlunatus parietis</name>
    <dbReference type="NCBI Taxonomy" id="682979"/>
    <lineage>
        <taxon>Bacteria</taxon>
        <taxon>Bacillati</taxon>
        <taxon>Actinomycetota</taxon>
        <taxon>Actinomycetes</taxon>
        <taxon>Propionibacteriales</taxon>
        <taxon>Propionibacteriaceae</taxon>
        <taxon>Microlunatus</taxon>
    </lineage>
</organism>
<keyword evidence="2" id="KW-0808">Transferase</keyword>
<dbReference type="GO" id="GO:0008757">
    <property type="term" value="F:S-adenosylmethionine-dependent methyltransferase activity"/>
    <property type="evidence" value="ECO:0007669"/>
    <property type="project" value="InterPro"/>
</dbReference>
<evidence type="ECO:0000313" key="2">
    <source>
        <dbReference type="EMBL" id="NYE73090.1"/>
    </source>
</evidence>
<name>A0A7Y9IAH0_9ACTN</name>
<proteinExistence type="predicted"/>
<dbReference type="Proteomes" id="UP000569914">
    <property type="component" value="Unassembled WGS sequence"/>
</dbReference>
<dbReference type="PANTHER" id="PTHR43861:SF1">
    <property type="entry name" value="TRANS-ACONITATE 2-METHYLTRANSFERASE"/>
    <property type="match status" value="1"/>
</dbReference>